<keyword evidence="1" id="KW-0560">Oxidoreductase</keyword>
<dbReference type="InterPro" id="IPR002938">
    <property type="entry name" value="FAD-bd"/>
</dbReference>
<comment type="caution">
    <text evidence="3">The sequence shown here is derived from an EMBL/GenBank/DDBJ whole genome shotgun (WGS) entry which is preliminary data.</text>
</comment>
<dbReference type="InterPro" id="IPR050631">
    <property type="entry name" value="PheA/TfdB_FAD_monoxygenase"/>
</dbReference>
<keyword evidence="4" id="KW-1185">Reference proteome</keyword>
<dbReference type="RefSeq" id="WP_211126717.1">
    <property type="nucleotide sequence ID" value="NZ_BAAALR010000084.1"/>
</dbReference>
<dbReference type="Proteomes" id="UP001499947">
    <property type="component" value="Unassembled WGS sequence"/>
</dbReference>
<protein>
    <submittedName>
        <fullName evidence="3">Bifunctional 3-(3-hydroxy-phenyl)propionate/3-hydroxycinnamic acid hydroxylase</fullName>
    </submittedName>
</protein>
<evidence type="ECO:0000259" key="2">
    <source>
        <dbReference type="Pfam" id="PF01494"/>
    </source>
</evidence>
<evidence type="ECO:0000313" key="3">
    <source>
        <dbReference type="EMBL" id="GAA1718065.1"/>
    </source>
</evidence>
<reference evidence="4" key="1">
    <citation type="journal article" date="2019" name="Int. J. Syst. Evol. Microbiol.">
        <title>The Global Catalogue of Microorganisms (GCM) 10K type strain sequencing project: providing services to taxonomists for standard genome sequencing and annotation.</title>
        <authorList>
            <consortium name="The Broad Institute Genomics Platform"/>
            <consortium name="The Broad Institute Genome Sequencing Center for Infectious Disease"/>
            <person name="Wu L."/>
            <person name="Ma J."/>
        </authorList>
    </citation>
    <scope>NUCLEOTIDE SEQUENCE [LARGE SCALE GENOMIC DNA]</scope>
    <source>
        <strain evidence="4">JCM 13244</strain>
    </source>
</reference>
<sequence length="579" mass="63442">MTSHQVAPGRAARTAPVVIVGAGPVGVTTAILLARRGVRSILLERHRDVYPLPRAVAMDDEVRRILQTIGIHDAFTAIARPANGLRLLDARHRVMAEFRRDDPRGHHGFPQTTLYDQPELERLLRNALARHPECELRAGVEVVAVEQDSEWGVNRDAPGDGPDRVRVTLRDGTTGATEHLWADAVLGCDGAGSLTRDAIGAVWEDLHFEETWMVVDVRTDLPVRTWEGVDQVCDPARAATFMRIGEDRYRWEFRLGPGSEDLRELVAPWVDVPADGDGFEVVRQARYTFRARLADRWRRGRVFLLGDAAHLTPPFIGQGLCAGLRDAHNLSWKLARVLRQGADDRLLDTYQSERKPHARRMIRLAVATGWAMTGGQDRAAAVRRAALGAVCRIPALTSYVSESGLSPALTRGPLVHGRRTGRRLTGTLVPQPWVTADRGRARLDEVLGDSFAVLSAEPPAPAVRAVAQSLGARIVHLDATHAAHDATHAARDATHAARDEPTALHETTVTDDGTLATWLRTGRADAVLLRPDRVVMDTVPAGGGGFTGTYRWAPLLYTARRPVPARQPNSPTPPPRTPC</sequence>
<dbReference type="Gene3D" id="3.50.50.60">
    <property type="entry name" value="FAD/NAD(P)-binding domain"/>
    <property type="match status" value="1"/>
</dbReference>
<dbReference type="Gene3D" id="3.30.70.2450">
    <property type="match status" value="1"/>
</dbReference>
<evidence type="ECO:0000313" key="4">
    <source>
        <dbReference type="Proteomes" id="UP001499947"/>
    </source>
</evidence>
<name>A0ABP4V7K5_9ACTN</name>
<dbReference type="NCBIfam" id="NF004829">
    <property type="entry name" value="PRK06183.1-3"/>
    <property type="match status" value="1"/>
</dbReference>
<feature type="domain" description="FAD-binding" evidence="2">
    <location>
        <begin position="15"/>
        <end position="364"/>
    </location>
</feature>
<dbReference type="EMBL" id="BAAALR010000084">
    <property type="protein sequence ID" value="GAA1718065.1"/>
    <property type="molecule type" value="Genomic_DNA"/>
</dbReference>
<dbReference type="PRINTS" id="PR00420">
    <property type="entry name" value="RNGMNOXGNASE"/>
</dbReference>
<dbReference type="PANTHER" id="PTHR43476:SF3">
    <property type="entry name" value="FAD-BINDING MONOOXYGENASE"/>
    <property type="match status" value="1"/>
</dbReference>
<dbReference type="SUPFAM" id="SSF51905">
    <property type="entry name" value="FAD/NAD(P)-binding domain"/>
    <property type="match status" value="1"/>
</dbReference>
<gene>
    <name evidence="3" type="ORF">GCM10009680_69290</name>
</gene>
<dbReference type="Pfam" id="PF01494">
    <property type="entry name" value="FAD_binding_3"/>
    <property type="match status" value="1"/>
</dbReference>
<accession>A0ABP4V7K5</accession>
<organism evidence="3 4">
    <name type="scientific">Streptomyces yatensis</name>
    <dbReference type="NCBI Taxonomy" id="155177"/>
    <lineage>
        <taxon>Bacteria</taxon>
        <taxon>Bacillati</taxon>
        <taxon>Actinomycetota</taxon>
        <taxon>Actinomycetes</taxon>
        <taxon>Kitasatosporales</taxon>
        <taxon>Streptomycetaceae</taxon>
        <taxon>Streptomyces</taxon>
        <taxon>Streptomyces violaceusniger group</taxon>
    </lineage>
</organism>
<evidence type="ECO:0000256" key="1">
    <source>
        <dbReference type="ARBA" id="ARBA00023002"/>
    </source>
</evidence>
<dbReference type="InterPro" id="IPR036188">
    <property type="entry name" value="FAD/NAD-bd_sf"/>
</dbReference>
<dbReference type="PANTHER" id="PTHR43476">
    <property type="entry name" value="3-(3-HYDROXY-PHENYL)PROPIONATE/3-HYDROXYCINNAMIC ACID HYDROXYLASE"/>
    <property type="match status" value="1"/>
</dbReference>
<proteinExistence type="predicted"/>